<sequence length="245" mass="28116">MRRALKLNKNLAVAEVSSDEQLLDQLVQELFLEHLRRELGVQKKSIDDSNDKLFNLDRKFVAEFKNVSGLLDTISDTLGEQTRELNDAKADAQTHYRSLLNSLAQNRTDTAALQDILQQLSSKRHKEQGEQLQRIQEQLFHQSAELQAQYSVLTEQNAVLNQQQEVLQKQRFTATLAEMQEQNVTLASLTEQNKSLHRQFLTLEDEQRADFRTNSRWGKLAAGFSIANTLILISVTALFIVKYFL</sequence>
<evidence type="ECO:0000256" key="2">
    <source>
        <dbReference type="SAM" id="Phobius"/>
    </source>
</evidence>
<dbReference type="EMBL" id="JQHP01000019">
    <property type="protein sequence ID" value="KFX01461.1"/>
    <property type="molecule type" value="Genomic_DNA"/>
</dbReference>
<organism evidence="3 5">
    <name type="scientific">Pectobacterium wasabiae</name>
    <dbReference type="NCBI Taxonomy" id="55208"/>
    <lineage>
        <taxon>Bacteria</taxon>
        <taxon>Pseudomonadati</taxon>
        <taxon>Pseudomonadota</taxon>
        <taxon>Gammaproteobacteria</taxon>
        <taxon>Enterobacterales</taxon>
        <taxon>Pectobacteriaceae</taxon>
        <taxon>Pectobacterium</taxon>
    </lineage>
</organism>
<reference evidence="5 6" key="1">
    <citation type="submission" date="2014-08" db="EMBL/GenBank/DDBJ databases">
        <title>Genome sequences of NCPPB Pectobacterium isolates.</title>
        <authorList>
            <person name="Glover R.H."/>
            <person name="Sapp M."/>
            <person name="Elphinstone J."/>
        </authorList>
    </citation>
    <scope>NUCLEOTIDE SEQUENCE [LARGE SCALE GENOMIC DNA]</scope>
    <source>
        <strain evidence="3 5">NCPPB 3701</strain>
        <strain evidence="4 6">NCPPB3702</strain>
    </source>
</reference>
<evidence type="ECO:0000256" key="1">
    <source>
        <dbReference type="SAM" id="Coils"/>
    </source>
</evidence>
<keyword evidence="2" id="KW-0812">Transmembrane</keyword>
<gene>
    <name evidence="3" type="ORF">JV38_22330</name>
    <name evidence="4" type="ORF">KU73_21990</name>
</gene>
<evidence type="ECO:0000313" key="5">
    <source>
        <dbReference type="Proteomes" id="UP000029257"/>
    </source>
</evidence>
<comment type="caution">
    <text evidence="3">The sequence shown here is derived from an EMBL/GenBank/DDBJ whole genome shotgun (WGS) entry which is preliminary data.</text>
</comment>
<evidence type="ECO:0000313" key="4">
    <source>
        <dbReference type="EMBL" id="KGA26346.1"/>
    </source>
</evidence>
<feature type="transmembrane region" description="Helical" evidence="2">
    <location>
        <begin position="220"/>
        <end position="244"/>
    </location>
</feature>
<evidence type="ECO:0008006" key="7">
    <source>
        <dbReference type="Google" id="ProtNLM"/>
    </source>
</evidence>
<keyword evidence="2" id="KW-0472">Membrane</keyword>
<keyword evidence="2" id="KW-1133">Transmembrane helix</keyword>
<accession>A0AAW3EFU9</accession>
<keyword evidence="6" id="KW-1185">Reference proteome</keyword>
<dbReference type="EMBL" id="JQOH01000018">
    <property type="protein sequence ID" value="KGA26346.1"/>
    <property type="molecule type" value="Genomic_DNA"/>
</dbReference>
<dbReference type="Proteomes" id="UP000029257">
    <property type="component" value="Unassembled WGS sequence"/>
</dbReference>
<proteinExistence type="predicted"/>
<keyword evidence="1" id="KW-0175">Coiled coil</keyword>
<dbReference type="AlphaFoldDB" id="A0AAW3EFU9"/>
<dbReference type="Proteomes" id="UP000029436">
    <property type="component" value="Unassembled WGS sequence"/>
</dbReference>
<evidence type="ECO:0000313" key="3">
    <source>
        <dbReference type="EMBL" id="KFX01461.1"/>
    </source>
</evidence>
<feature type="coiled-coil region" evidence="1">
    <location>
        <begin position="143"/>
        <end position="206"/>
    </location>
</feature>
<evidence type="ECO:0000313" key="6">
    <source>
        <dbReference type="Proteomes" id="UP000029436"/>
    </source>
</evidence>
<protein>
    <recommendedName>
        <fullName evidence="7">Mobilization protein</fullName>
    </recommendedName>
</protein>
<name>A0AAW3EFU9_9GAMM</name>